<dbReference type="EMBL" id="JADNRY010000169">
    <property type="protein sequence ID" value="KAF9062543.1"/>
    <property type="molecule type" value="Genomic_DNA"/>
</dbReference>
<reference evidence="1" key="1">
    <citation type="submission" date="2020-11" db="EMBL/GenBank/DDBJ databases">
        <authorList>
            <consortium name="DOE Joint Genome Institute"/>
            <person name="Ahrendt S."/>
            <person name="Riley R."/>
            <person name="Andreopoulos W."/>
            <person name="Labutti K."/>
            <person name="Pangilinan J."/>
            <person name="Ruiz-Duenas F.J."/>
            <person name="Barrasa J.M."/>
            <person name="Sanchez-Garcia M."/>
            <person name="Camarero S."/>
            <person name="Miyauchi S."/>
            <person name="Serrano A."/>
            <person name="Linde D."/>
            <person name="Babiker R."/>
            <person name="Drula E."/>
            <person name="Ayuso-Fernandez I."/>
            <person name="Pacheco R."/>
            <person name="Padilla G."/>
            <person name="Ferreira P."/>
            <person name="Barriuso J."/>
            <person name="Kellner H."/>
            <person name="Castanera R."/>
            <person name="Alfaro M."/>
            <person name="Ramirez L."/>
            <person name="Pisabarro A.G."/>
            <person name="Kuo A."/>
            <person name="Tritt A."/>
            <person name="Lipzen A."/>
            <person name="He G."/>
            <person name="Yan M."/>
            <person name="Ng V."/>
            <person name="Cullen D."/>
            <person name="Martin F."/>
            <person name="Rosso M.-N."/>
            <person name="Henrissat B."/>
            <person name="Hibbett D."/>
            <person name="Martinez A.T."/>
            <person name="Grigoriev I.V."/>
        </authorList>
    </citation>
    <scope>NUCLEOTIDE SEQUENCE</scope>
    <source>
        <strain evidence="1">AH 40177</strain>
    </source>
</reference>
<gene>
    <name evidence="1" type="ORF">BDP27DRAFT_279581</name>
</gene>
<dbReference type="AlphaFoldDB" id="A0A9P5PET1"/>
<name>A0A9P5PET1_9AGAR</name>
<sequence>MGGDLDASEPGRHKRSNLWSQHHQSSFELTPTSSFYSYMYITDRLVYNVYCHTHKVERGVRQFHGFLWVARLETSISISILTPTSRIYESTVYQIIIAEQIPVSSQIIAVWLIQTKPSSFQQPPFSDSLVRTSRVQNYSGWYVQFRNVAPTRESIRLEDKVRNCFACTTTKVKNTCHIRGPCLEEDYGKYPRVPSRNSTGFQGGIIKTCTEALCY</sequence>
<keyword evidence="2" id="KW-1185">Reference proteome</keyword>
<proteinExistence type="predicted"/>
<dbReference type="Proteomes" id="UP000772434">
    <property type="component" value="Unassembled WGS sequence"/>
</dbReference>
<organism evidence="1 2">
    <name type="scientific">Rhodocollybia butyracea</name>
    <dbReference type="NCBI Taxonomy" id="206335"/>
    <lineage>
        <taxon>Eukaryota</taxon>
        <taxon>Fungi</taxon>
        <taxon>Dikarya</taxon>
        <taxon>Basidiomycota</taxon>
        <taxon>Agaricomycotina</taxon>
        <taxon>Agaricomycetes</taxon>
        <taxon>Agaricomycetidae</taxon>
        <taxon>Agaricales</taxon>
        <taxon>Marasmiineae</taxon>
        <taxon>Omphalotaceae</taxon>
        <taxon>Rhodocollybia</taxon>
    </lineage>
</organism>
<evidence type="ECO:0000313" key="1">
    <source>
        <dbReference type="EMBL" id="KAF9062543.1"/>
    </source>
</evidence>
<protein>
    <submittedName>
        <fullName evidence="1">Uncharacterized protein</fullName>
    </submittedName>
</protein>
<comment type="caution">
    <text evidence="1">The sequence shown here is derived from an EMBL/GenBank/DDBJ whole genome shotgun (WGS) entry which is preliminary data.</text>
</comment>
<evidence type="ECO:0000313" key="2">
    <source>
        <dbReference type="Proteomes" id="UP000772434"/>
    </source>
</evidence>
<accession>A0A9P5PET1</accession>